<dbReference type="EMBL" id="CAMAPF010000195">
    <property type="protein sequence ID" value="CAH9112244.1"/>
    <property type="molecule type" value="Genomic_DNA"/>
</dbReference>
<evidence type="ECO:0000313" key="2">
    <source>
        <dbReference type="EMBL" id="CAH9112244.1"/>
    </source>
</evidence>
<evidence type="ECO:0000313" key="3">
    <source>
        <dbReference type="Proteomes" id="UP001152523"/>
    </source>
</evidence>
<proteinExistence type="inferred from homology"/>
<comment type="similarity">
    <text evidence="1">Belongs to the peptidase S10 family.</text>
</comment>
<name>A0AAV0DYF3_9ASTE</name>
<feature type="non-terminal residue" evidence="2">
    <location>
        <position position="68"/>
    </location>
</feature>
<organism evidence="2 3">
    <name type="scientific">Cuscuta epithymum</name>
    <dbReference type="NCBI Taxonomy" id="186058"/>
    <lineage>
        <taxon>Eukaryota</taxon>
        <taxon>Viridiplantae</taxon>
        <taxon>Streptophyta</taxon>
        <taxon>Embryophyta</taxon>
        <taxon>Tracheophyta</taxon>
        <taxon>Spermatophyta</taxon>
        <taxon>Magnoliopsida</taxon>
        <taxon>eudicotyledons</taxon>
        <taxon>Gunneridae</taxon>
        <taxon>Pentapetalae</taxon>
        <taxon>asterids</taxon>
        <taxon>lamiids</taxon>
        <taxon>Solanales</taxon>
        <taxon>Convolvulaceae</taxon>
        <taxon>Cuscuteae</taxon>
        <taxon>Cuscuta</taxon>
        <taxon>Cuscuta subgen. Cuscuta</taxon>
    </lineage>
</organism>
<sequence length="68" mass="7995">MMGNPETSNLEDWWGIVDYAWSHAIISDETYKIVKDNCDFNSSDLWNDKTCADALNEMYKQYNAIDMY</sequence>
<dbReference type="Gene3D" id="3.40.50.1820">
    <property type="entry name" value="alpha/beta hydrolase"/>
    <property type="match status" value="1"/>
</dbReference>
<keyword evidence="3" id="KW-1185">Reference proteome</keyword>
<evidence type="ECO:0000256" key="1">
    <source>
        <dbReference type="ARBA" id="ARBA00009431"/>
    </source>
</evidence>
<dbReference type="GO" id="GO:0006508">
    <property type="term" value="P:proteolysis"/>
    <property type="evidence" value="ECO:0007669"/>
    <property type="project" value="InterPro"/>
</dbReference>
<accession>A0AAV0DYF3</accession>
<dbReference type="InterPro" id="IPR029058">
    <property type="entry name" value="AB_hydrolase_fold"/>
</dbReference>
<comment type="caution">
    <text evidence="2">The sequence shown here is derived from an EMBL/GenBank/DDBJ whole genome shotgun (WGS) entry which is preliminary data.</text>
</comment>
<dbReference type="GO" id="GO:0004185">
    <property type="term" value="F:serine-type carboxypeptidase activity"/>
    <property type="evidence" value="ECO:0007669"/>
    <property type="project" value="InterPro"/>
</dbReference>
<dbReference type="Pfam" id="PF00450">
    <property type="entry name" value="Peptidase_S10"/>
    <property type="match status" value="1"/>
</dbReference>
<protein>
    <submittedName>
        <fullName evidence="2">Uncharacterized protein</fullName>
    </submittedName>
</protein>
<gene>
    <name evidence="2" type="ORF">CEPIT_LOCUS19832</name>
</gene>
<reference evidence="2" key="1">
    <citation type="submission" date="2022-07" db="EMBL/GenBank/DDBJ databases">
        <authorList>
            <person name="Macas J."/>
            <person name="Novak P."/>
            <person name="Neumann P."/>
        </authorList>
    </citation>
    <scope>NUCLEOTIDE SEQUENCE</scope>
</reference>
<dbReference type="InterPro" id="IPR001563">
    <property type="entry name" value="Peptidase_S10"/>
</dbReference>
<dbReference type="AlphaFoldDB" id="A0AAV0DYF3"/>
<dbReference type="SUPFAM" id="SSF53474">
    <property type="entry name" value="alpha/beta-Hydrolases"/>
    <property type="match status" value="1"/>
</dbReference>
<dbReference type="Proteomes" id="UP001152523">
    <property type="component" value="Unassembled WGS sequence"/>
</dbReference>